<feature type="region of interest" description="Disordered" evidence="1">
    <location>
        <begin position="43"/>
        <end position="75"/>
    </location>
</feature>
<feature type="domain" description="Sperm microtubule inner protein 1 C-terminal" evidence="2">
    <location>
        <begin position="79"/>
        <end position="150"/>
    </location>
</feature>
<reference evidence="3" key="1">
    <citation type="journal article" date="2023" name="Genome Biol. Evol.">
        <title>Long-read-based Genome Assembly of Drosophila gunungcola Reveals Fewer Chemosensory Genes in Flower-breeding Species.</title>
        <authorList>
            <person name="Negi A."/>
            <person name="Liao B.Y."/>
            <person name="Yeh S.D."/>
        </authorList>
    </citation>
    <scope>NUCLEOTIDE SEQUENCE</scope>
    <source>
        <strain evidence="3">Sukarami</strain>
    </source>
</reference>
<dbReference type="PANTHER" id="PTHR35826">
    <property type="entry name" value="PROTEIN ATP6V1FNB-LIKE"/>
    <property type="match status" value="1"/>
</dbReference>
<organism evidence="3 4">
    <name type="scientific">Drosophila gunungcola</name>
    <name type="common">fruit fly</name>
    <dbReference type="NCBI Taxonomy" id="103775"/>
    <lineage>
        <taxon>Eukaryota</taxon>
        <taxon>Metazoa</taxon>
        <taxon>Ecdysozoa</taxon>
        <taxon>Arthropoda</taxon>
        <taxon>Hexapoda</taxon>
        <taxon>Insecta</taxon>
        <taxon>Pterygota</taxon>
        <taxon>Neoptera</taxon>
        <taxon>Endopterygota</taxon>
        <taxon>Diptera</taxon>
        <taxon>Brachycera</taxon>
        <taxon>Muscomorpha</taxon>
        <taxon>Ephydroidea</taxon>
        <taxon>Drosophilidae</taxon>
        <taxon>Drosophila</taxon>
        <taxon>Sophophora</taxon>
    </lineage>
</organism>
<comment type="caution">
    <text evidence="3">The sequence shown here is derived from an EMBL/GenBank/DDBJ whole genome shotgun (WGS) entry which is preliminary data.</text>
</comment>
<gene>
    <name evidence="3" type="ORF">M5D96_007301</name>
</gene>
<dbReference type="Proteomes" id="UP001059596">
    <property type="component" value="Unassembled WGS sequence"/>
</dbReference>
<dbReference type="EMBL" id="JAMKOV010000005">
    <property type="protein sequence ID" value="KAI8039876.1"/>
    <property type="molecule type" value="Genomic_DNA"/>
</dbReference>
<sequence>MKRMCSGKSSNIRSANTTMDSLKFVKPAQSKSALSSLFRVEKAKNVAKSDSVSPDLSAPRDSEKKTEKSTSEQLKSNPIFHYHLSHLEEYRFGQSRVFPMKSVPAAELQLLRNGQRISYLERRYERSPDDKYNYPEATSWRYGWFHRESDPFQKRVPRRD</sequence>
<evidence type="ECO:0000313" key="4">
    <source>
        <dbReference type="Proteomes" id="UP001059596"/>
    </source>
</evidence>
<dbReference type="PANTHER" id="PTHR35826:SF1">
    <property type="entry name" value="PROTEIN ATP6V1FNB-LIKE"/>
    <property type="match status" value="1"/>
</dbReference>
<feature type="region of interest" description="Disordered" evidence="1">
    <location>
        <begin position="1"/>
        <end position="29"/>
    </location>
</feature>
<protein>
    <recommendedName>
        <fullName evidence="2">Sperm microtubule inner protein 1 C-terminal domain-containing protein</fullName>
    </recommendedName>
</protein>
<evidence type="ECO:0000259" key="2">
    <source>
        <dbReference type="Pfam" id="PF22589"/>
    </source>
</evidence>
<dbReference type="InterPro" id="IPR054323">
    <property type="entry name" value="SPMIP1_C"/>
</dbReference>
<proteinExistence type="predicted"/>
<keyword evidence="4" id="KW-1185">Reference proteome</keyword>
<evidence type="ECO:0000313" key="3">
    <source>
        <dbReference type="EMBL" id="KAI8039876.1"/>
    </source>
</evidence>
<dbReference type="AlphaFoldDB" id="A0A9Q0BPX9"/>
<evidence type="ECO:0000256" key="1">
    <source>
        <dbReference type="SAM" id="MobiDB-lite"/>
    </source>
</evidence>
<dbReference type="Pfam" id="PF22589">
    <property type="entry name" value="SPMIP1"/>
    <property type="match status" value="1"/>
</dbReference>
<accession>A0A9Q0BPX9</accession>
<feature type="compositionally biased region" description="Polar residues" evidence="1">
    <location>
        <begin position="7"/>
        <end position="20"/>
    </location>
</feature>
<feature type="compositionally biased region" description="Basic and acidic residues" evidence="1">
    <location>
        <begin position="58"/>
        <end position="70"/>
    </location>
</feature>
<name>A0A9Q0BPX9_9MUSC</name>